<evidence type="ECO:0000313" key="2">
    <source>
        <dbReference type="EMBL" id="RVT53805.1"/>
    </source>
</evidence>
<accession>A0A437K0N4</accession>
<dbReference type="Proteomes" id="UP000288178">
    <property type="component" value="Unassembled WGS sequence"/>
</dbReference>
<feature type="transmembrane region" description="Helical" evidence="1">
    <location>
        <begin position="46"/>
        <end position="62"/>
    </location>
</feature>
<dbReference type="RefSeq" id="WP_128195337.1">
    <property type="nucleotide sequence ID" value="NZ_SACT01000001.1"/>
</dbReference>
<organism evidence="2 3">
    <name type="scientific">Rubrivivax albus</name>
    <dbReference type="NCBI Taxonomy" id="2499835"/>
    <lineage>
        <taxon>Bacteria</taxon>
        <taxon>Pseudomonadati</taxon>
        <taxon>Pseudomonadota</taxon>
        <taxon>Betaproteobacteria</taxon>
        <taxon>Burkholderiales</taxon>
        <taxon>Sphaerotilaceae</taxon>
        <taxon>Rubrivivax</taxon>
    </lineage>
</organism>
<evidence type="ECO:0000256" key="1">
    <source>
        <dbReference type="SAM" id="Phobius"/>
    </source>
</evidence>
<dbReference type="AlphaFoldDB" id="A0A437K0N4"/>
<sequence>MPPTPGDKFGSAALGLSLLVFGVFFANVVIGGPLRMKPWLSDVGEMLTLFAAVVLFVAGTLAREAAVRRRDAGSGTPDP</sequence>
<keyword evidence="1" id="KW-0472">Membrane</keyword>
<comment type="caution">
    <text evidence="2">The sequence shown here is derived from an EMBL/GenBank/DDBJ whole genome shotgun (WGS) entry which is preliminary data.</text>
</comment>
<reference evidence="2 3" key="1">
    <citation type="submission" date="2019-01" db="EMBL/GenBank/DDBJ databases">
        <authorList>
            <person name="Chen W.-M."/>
        </authorList>
    </citation>
    <scope>NUCLEOTIDE SEQUENCE [LARGE SCALE GENOMIC DNA]</scope>
    <source>
        <strain evidence="2 3">ICH-3</strain>
    </source>
</reference>
<dbReference type="OrthoDB" id="7875193at2"/>
<name>A0A437K0N4_9BURK</name>
<dbReference type="EMBL" id="SACT01000001">
    <property type="protein sequence ID" value="RVT53805.1"/>
    <property type="molecule type" value="Genomic_DNA"/>
</dbReference>
<evidence type="ECO:0000313" key="3">
    <source>
        <dbReference type="Proteomes" id="UP000288178"/>
    </source>
</evidence>
<feature type="transmembrane region" description="Helical" evidence="1">
    <location>
        <begin position="12"/>
        <end position="34"/>
    </location>
</feature>
<keyword evidence="1" id="KW-0812">Transmembrane</keyword>
<keyword evidence="3" id="KW-1185">Reference proteome</keyword>
<protein>
    <submittedName>
        <fullName evidence="2">Uncharacterized protein</fullName>
    </submittedName>
</protein>
<gene>
    <name evidence="2" type="ORF">ENE75_02645</name>
</gene>
<keyword evidence="1" id="KW-1133">Transmembrane helix</keyword>
<proteinExistence type="predicted"/>